<keyword evidence="1" id="KW-0812">Transmembrane</keyword>
<evidence type="ECO:0000313" key="3">
    <source>
        <dbReference type="Proteomes" id="UP000230564"/>
    </source>
</evidence>
<protein>
    <submittedName>
        <fullName evidence="2">Uncharacterized protein</fullName>
    </submittedName>
</protein>
<dbReference type="EMBL" id="PCWQ01000009">
    <property type="protein sequence ID" value="PIR06785.1"/>
    <property type="molecule type" value="Genomic_DNA"/>
</dbReference>
<dbReference type="Proteomes" id="UP000230564">
    <property type="component" value="Unassembled WGS sequence"/>
</dbReference>
<feature type="transmembrane region" description="Helical" evidence="1">
    <location>
        <begin position="66"/>
        <end position="86"/>
    </location>
</feature>
<sequence>MRIILLIVFIGAIVIGIYAARKLTKSSGLFKKLWTKLQLWGWTIGLIGLALFFFREVRAIYLGARIWMLLWIIFAFIWLAFIIKYWKKEIPKKEEIKKTEEEFNRWLPKRK</sequence>
<evidence type="ECO:0000256" key="1">
    <source>
        <dbReference type="SAM" id="Phobius"/>
    </source>
</evidence>
<keyword evidence="1" id="KW-0472">Membrane</keyword>
<evidence type="ECO:0000313" key="2">
    <source>
        <dbReference type="EMBL" id="PIR06785.1"/>
    </source>
</evidence>
<dbReference type="AlphaFoldDB" id="A0A2H0NF34"/>
<organism evidence="2 3">
    <name type="scientific">Candidatus Komeilibacteria bacterium CG11_big_fil_rev_8_21_14_0_20_36_20</name>
    <dbReference type="NCBI Taxonomy" id="1974477"/>
    <lineage>
        <taxon>Bacteria</taxon>
        <taxon>Candidatus Komeiliibacteriota</taxon>
    </lineage>
</organism>
<reference evidence="2 3" key="1">
    <citation type="submission" date="2017-09" db="EMBL/GenBank/DDBJ databases">
        <title>Depth-based differentiation of microbial function through sediment-hosted aquifers and enrichment of novel symbionts in the deep terrestrial subsurface.</title>
        <authorList>
            <person name="Probst A.J."/>
            <person name="Ladd B."/>
            <person name="Jarett J.K."/>
            <person name="Geller-Mcgrath D.E."/>
            <person name="Sieber C.M."/>
            <person name="Emerson J.B."/>
            <person name="Anantharaman K."/>
            <person name="Thomas B.C."/>
            <person name="Malmstrom R."/>
            <person name="Stieglmeier M."/>
            <person name="Klingl A."/>
            <person name="Woyke T."/>
            <person name="Ryan C.M."/>
            <person name="Banfield J.F."/>
        </authorList>
    </citation>
    <scope>NUCLEOTIDE SEQUENCE [LARGE SCALE GENOMIC DNA]</scope>
    <source>
        <strain evidence="2">CG11_big_fil_rev_8_21_14_0_20_36_20</strain>
    </source>
</reference>
<gene>
    <name evidence="2" type="ORF">COV55_02330</name>
</gene>
<proteinExistence type="predicted"/>
<accession>A0A2H0NF34</accession>
<keyword evidence="1" id="KW-1133">Transmembrane helix</keyword>
<feature type="transmembrane region" description="Helical" evidence="1">
    <location>
        <begin position="35"/>
        <end position="54"/>
    </location>
</feature>
<name>A0A2H0NF34_9BACT</name>
<comment type="caution">
    <text evidence="2">The sequence shown here is derived from an EMBL/GenBank/DDBJ whole genome shotgun (WGS) entry which is preliminary data.</text>
</comment>